<name>A0A0N4VPP7_ENTVE</name>
<sequence length="622" mass="70928">QNDPRSFVYWTAYSKNGTAEGELVYANYCTDDDMNHLFEMRIKLRGKLVLCRYGKLFRGQLVYLAEKRGAVGVILYSDPEDYARGHTVNETFPHQIWLPDSGAQRGTLLRTDGDPETPMFPSKDYIYRTETEATARASGVIPNIPAMPIGYRDALKLMQKLDGFPVQTVIIQELLRWQGGMNVTYRYNGSSIFRLSVRSTTTRRKIKNVIATLRGAIEPDRYVLLSNHVDAWVQGAIDPATGTATMIEIARVVSEAVKKYNWRPRRSLVFCQWDAEEYGLIGSTEWVEELMKPLEQRAVALINVDNISGNTTLLVKAVPLLYRAIVDAASKISTPNIAEQKAGRKTLLDSWKHHVPGGTISGDRSVPRINFPGSGSDYQRFLSYLGIPIADIKFESLPLYSYMLYHSMYEIPWTVENLIDKNFAATTAVGQLWLELSRALADNLVIPFSPHDYTVVIEEYIDKLNFHLLNIKIAEAFGIDDYHQIFWNLKDATKRFRKVADSLQNFIHRVNSNQSLLTRKQIEMLNNRLQNLERAFVAEDGIYPERSNFRHIIFSNSISNKYTGILLATILEPAERWRIAIENGDIKTGKHWLRICKIGFNKLQYAIESAILILTLDGFTYT</sequence>
<dbReference type="InterPro" id="IPR007365">
    <property type="entry name" value="TFR-like_dimer_dom"/>
</dbReference>
<evidence type="ECO:0000313" key="5">
    <source>
        <dbReference type="EMBL" id="VDD97392.1"/>
    </source>
</evidence>
<dbReference type="CDD" id="cd02121">
    <property type="entry name" value="PA_GCPII_like"/>
    <property type="match status" value="1"/>
</dbReference>
<dbReference type="Pfam" id="PF02225">
    <property type="entry name" value="PA"/>
    <property type="match status" value="1"/>
</dbReference>
<evidence type="ECO:0000259" key="4">
    <source>
        <dbReference type="Pfam" id="PF04389"/>
    </source>
</evidence>
<gene>
    <name evidence="5" type="ORF">EVEC_LOCUS12143</name>
</gene>
<evidence type="ECO:0000259" key="2">
    <source>
        <dbReference type="Pfam" id="PF02225"/>
    </source>
</evidence>
<dbReference type="Gene3D" id="1.20.930.40">
    <property type="entry name" value="Transferrin receptor-like, dimerisation domain"/>
    <property type="match status" value="1"/>
</dbReference>
<dbReference type="EMBL" id="UXUI01013561">
    <property type="protein sequence ID" value="VDD97392.1"/>
    <property type="molecule type" value="Genomic_DNA"/>
</dbReference>
<evidence type="ECO:0000259" key="3">
    <source>
        <dbReference type="Pfam" id="PF04253"/>
    </source>
</evidence>
<dbReference type="GO" id="GO:0004180">
    <property type="term" value="F:carboxypeptidase activity"/>
    <property type="evidence" value="ECO:0007669"/>
    <property type="project" value="TreeGrafter"/>
</dbReference>
<evidence type="ECO:0000313" key="7">
    <source>
        <dbReference type="WBParaSite" id="EVEC_0001297601-mRNA-1"/>
    </source>
</evidence>
<dbReference type="WBParaSite" id="EVEC_0001297601-mRNA-1">
    <property type="protein sequence ID" value="EVEC_0001297601-mRNA-1"/>
    <property type="gene ID" value="EVEC_0001297601"/>
</dbReference>
<dbReference type="Gene3D" id="3.50.30.30">
    <property type="match status" value="1"/>
</dbReference>
<dbReference type="Pfam" id="PF04253">
    <property type="entry name" value="TFR_dimer"/>
    <property type="match status" value="1"/>
</dbReference>
<organism evidence="7">
    <name type="scientific">Enterobius vermicularis</name>
    <name type="common">Human pinworm</name>
    <dbReference type="NCBI Taxonomy" id="51028"/>
    <lineage>
        <taxon>Eukaryota</taxon>
        <taxon>Metazoa</taxon>
        <taxon>Ecdysozoa</taxon>
        <taxon>Nematoda</taxon>
        <taxon>Chromadorea</taxon>
        <taxon>Rhabditida</taxon>
        <taxon>Spirurina</taxon>
        <taxon>Oxyuridomorpha</taxon>
        <taxon>Oxyuroidea</taxon>
        <taxon>Oxyuridae</taxon>
        <taxon>Enterobius</taxon>
    </lineage>
</organism>
<dbReference type="InterPro" id="IPR046450">
    <property type="entry name" value="PA_dom_sf"/>
</dbReference>
<feature type="domain" description="Peptidase M28" evidence="4">
    <location>
        <begin position="208"/>
        <end position="338"/>
    </location>
</feature>
<dbReference type="STRING" id="51028.A0A0N4VPP7"/>
<dbReference type="OrthoDB" id="5841748at2759"/>
<dbReference type="InterPro" id="IPR007484">
    <property type="entry name" value="Peptidase_M28"/>
</dbReference>
<dbReference type="SUPFAM" id="SSF47672">
    <property type="entry name" value="Transferrin receptor-like dimerisation domain"/>
    <property type="match status" value="1"/>
</dbReference>
<evidence type="ECO:0000256" key="1">
    <source>
        <dbReference type="ARBA" id="ARBA00005634"/>
    </source>
</evidence>
<dbReference type="InterPro" id="IPR036757">
    <property type="entry name" value="TFR-like_dimer_dom_sf"/>
</dbReference>
<comment type="similarity">
    <text evidence="1">Belongs to the peptidase M28 family. M28B subfamily.</text>
</comment>
<dbReference type="PANTHER" id="PTHR10404">
    <property type="entry name" value="N-ACETYLATED-ALPHA-LINKED ACIDIC DIPEPTIDASE"/>
    <property type="match status" value="1"/>
</dbReference>
<dbReference type="InterPro" id="IPR039373">
    <property type="entry name" value="Peptidase_M28B"/>
</dbReference>
<evidence type="ECO:0000313" key="6">
    <source>
        <dbReference type="Proteomes" id="UP000274131"/>
    </source>
</evidence>
<accession>A0A0N4VPP7</accession>
<dbReference type="SUPFAM" id="SSF53187">
    <property type="entry name" value="Zn-dependent exopeptidases"/>
    <property type="match status" value="1"/>
</dbReference>
<reference evidence="7" key="1">
    <citation type="submission" date="2017-02" db="UniProtKB">
        <authorList>
            <consortium name="WormBaseParasite"/>
        </authorList>
    </citation>
    <scope>IDENTIFICATION</scope>
</reference>
<keyword evidence="6" id="KW-1185">Reference proteome</keyword>
<dbReference type="PANTHER" id="PTHR10404:SF46">
    <property type="entry name" value="VACUOLAR PROTEIN SORTING-ASSOCIATED PROTEIN 70"/>
    <property type="match status" value="1"/>
</dbReference>
<dbReference type="InterPro" id="IPR003137">
    <property type="entry name" value="PA_domain"/>
</dbReference>
<dbReference type="FunFam" id="3.40.630.10:FF:000101">
    <property type="entry name" value="N-acetylated alpha-linked acidic dipeptidase like 1"/>
    <property type="match status" value="1"/>
</dbReference>
<feature type="domain" description="PA" evidence="2">
    <location>
        <begin position="20"/>
        <end position="106"/>
    </location>
</feature>
<protein>
    <submittedName>
        <fullName evidence="7">N-acetylated-alpha-linked acidic dipeptidase 2</fullName>
    </submittedName>
</protein>
<proteinExistence type="inferred from homology"/>
<feature type="domain" description="Transferrin receptor-like dimerisation" evidence="3">
    <location>
        <begin position="486"/>
        <end position="595"/>
    </location>
</feature>
<dbReference type="Pfam" id="PF04389">
    <property type="entry name" value="Peptidase_M28"/>
    <property type="match status" value="1"/>
</dbReference>
<dbReference type="SUPFAM" id="SSF52025">
    <property type="entry name" value="PA domain"/>
    <property type="match status" value="1"/>
</dbReference>
<reference evidence="5 6" key="2">
    <citation type="submission" date="2018-10" db="EMBL/GenBank/DDBJ databases">
        <authorList>
            <consortium name="Pathogen Informatics"/>
        </authorList>
    </citation>
    <scope>NUCLEOTIDE SEQUENCE [LARGE SCALE GENOMIC DNA]</scope>
</reference>
<dbReference type="AlphaFoldDB" id="A0A0N4VPP7"/>
<dbReference type="Proteomes" id="UP000274131">
    <property type="component" value="Unassembled WGS sequence"/>
</dbReference>
<dbReference type="Gene3D" id="3.40.630.10">
    <property type="entry name" value="Zn peptidases"/>
    <property type="match status" value="1"/>
</dbReference>